<sequence length="192" mass="22041">MESFMNDNLINIGGNPNDEFYRYKMSPLKIQVIGKGNGIQTILTNIEEVSNAIGHPTEIISKFISYNTGSNWNLSKKTLTGKHDLVTLQDYINEYIQSFVLCDTCKNPETMYKIEGKKKNINLYVQCASCGYTPKVIIGKSSNDNEKVVKGKNNEKMINFIQKYIKENPMEMTMEKKEYAKENNLLHEDDIF</sequence>
<keyword evidence="5" id="KW-0342">GTP-binding</keyword>
<dbReference type="PANTHER" id="PTHR23001">
    <property type="entry name" value="EUKARYOTIC TRANSLATION INITIATION FACTOR"/>
    <property type="match status" value="1"/>
</dbReference>
<dbReference type="GO" id="GO:0005829">
    <property type="term" value="C:cytosol"/>
    <property type="evidence" value="ECO:0007669"/>
    <property type="project" value="TreeGrafter"/>
</dbReference>
<dbReference type="GO" id="GO:0003743">
    <property type="term" value="F:translation initiation factor activity"/>
    <property type="evidence" value="ECO:0007669"/>
    <property type="project" value="UniProtKB-KW"/>
</dbReference>
<dbReference type="GO" id="GO:0005092">
    <property type="term" value="F:GDP-dissociation inhibitor activity"/>
    <property type="evidence" value="ECO:0007669"/>
    <property type="project" value="TreeGrafter"/>
</dbReference>
<name>A0A5E8CKC0_9ZZZZ</name>
<dbReference type="GO" id="GO:0005525">
    <property type="term" value="F:GTP binding"/>
    <property type="evidence" value="ECO:0007669"/>
    <property type="project" value="UniProtKB-KW"/>
</dbReference>
<dbReference type="GO" id="GO:0001732">
    <property type="term" value="P:formation of cytoplasmic translation initiation complex"/>
    <property type="evidence" value="ECO:0007669"/>
    <property type="project" value="TreeGrafter"/>
</dbReference>
<keyword evidence="3" id="KW-0547">Nucleotide-binding</keyword>
<feature type="domain" description="Translation initiation factor IF2/IF5" evidence="6">
    <location>
        <begin position="20"/>
        <end position="133"/>
    </location>
</feature>
<dbReference type="InterPro" id="IPR016189">
    <property type="entry name" value="Transl_init_fac_IF2/IF5_N"/>
</dbReference>
<dbReference type="InterPro" id="IPR016190">
    <property type="entry name" value="Transl_init_fac_IF2/IF5_Zn-bd"/>
</dbReference>
<evidence type="ECO:0000256" key="5">
    <source>
        <dbReference type="ARBA" id="ARBA00023134"/>
    </source>
</evidence>
<dbReference type="Gene3D" id="2.20.25.350">
    <property type="match status" value="1"/>
</dbReference>
<proteinExistence type="inferred from homology"/>
<evidence type="ECO:0000256" key="2">
    <source>
        <dbReference type="ARBA" id="ARBA00022540"/>
    </source>
</evidence>
<gene>
    <name evidence="7" type="ORF">CPAV1605_1258</name>
</gene>
<dbReference type="SUPFAM" id="SSF75689">
    <property type="entry name" value="Zinc-binding domain of translation initiation factor 2 beta"/>
    <property type="match status" value="1"/>
</dbReference>
<evidence type="ECO:0000259" key="6">
    <source>
        <dbReference type="SMART" id="SM00653"/>
    </source>
</evidence>
<keyword evidence="2" id="KW-0396">Initiation factor</keyword>
<dbReference type="InterPro" id="IPR045196">
    <property type="entry name" value="IF2/IF5"/>
</dbReference>
<dbReference type="GO" id="GO:0071074">
    <property type="term" value="F:eukaryotic initiation factor eIF2 binding"/>
    <property type="evidence" value="ECO:0007669"/>
    <property type="project" value="TreeGrafter"/>
</dbReference>
<protein>
    <submittedName>
        <fullName evidence="7">Domain found in IF2B/IF5</fullName>
    </submittedName>
</protein>
<reference evidence="7" key="1">
    <citation type="submission" date="2019-09" db="EMBL/GenBank/DDBJ databases">
        <authorList>
            <person name="Needham M D."/>
        </authorList>
    </citation>
    <scope>NUCLEOTIDE SEQUENCE</scope>
</reference>
<dbReference type="AlphaFoldDB" id="A0A5E8CKC0"/>
<dbReference type="SUPFAM" id="SSF100966">
    <property type="entry name" value="Translation initiation factor 2 beta, aIF2beta, N-terminal domain"/>
    <property type="match status" value="1"/>
</dbReference>
<organism evidence="7">
    <name type="scientific">seawater metagenome</name>
    <dbReference type="NCBI Taxonomy" id="1561972"/>
    <lineage>
        <taxon>unclassified sequences</taxon>
        <taxon>metagenomes</taxon>
        <taxon>ecological metagenomes</taxon>
    </lineage>
</organism>
<dbReference type="Gene3D" id="3.30.30.170">
    <property type="match status" value="1"/>
</dbReference>
<comment type="similarity">
    <text evidence="1">Belongs to the eIF-2-beta/eIF-5 family.</text>
</comment>
<dbReference type="EMBL" id="CABVLZ010000004">
    <property type="protein sequence ID" value="VVU95507.1"/>
    <property type="molecule type" value="Genomic_DNA"/>
</dbReference>
<evidence type="ECO:0000256" key="1">
    <source>
        <dbReference type="ARBA" id="ARBA00010397"/>
    </source>
</evidence>
<dbReference type="Pfam" id="PF01873">
    <property type="entry name" value="eIF-5_eIF-2B"/>
    <property type="match status" value="1"/>
</dbReference>
<dbReference type="PANTHER" id="PTHR23001:SF7">
    <property type="entry name" value="EUKARYOTIC TRANSLATION INITIATION FACTOR 5"/>
    <property type="match status" value="1"/>
</dbReference>
<dbReference type="InterPro" id="IPR002735">
    <property type="entry name" value="Transl_init_fac_IF2/IF5_dom"/>
</dbReference>
<accession>A0A5E8CKC0</accession>
<keyword evidence="4" id="KW-0648">Protein biosynthesis</keyword>
<dbReference type="SMART" id="SM00653">
    <property type="entry name" value="eIF2B_5"/>
    <property type="match status" value="1"/>
</dbReference>
<evidence type="ECO:0000256" key="4">
    <source>
        <dbReference type="ARBA" id="ARBA00022917"/>
    </source>
</evidence>
<evidence type="ECO:0000256" key="3">
    <source>
        <dbReference type="ARBA" id="ARBA00022741"/>
    </source>
</evidence>
<evidence type="ECO:0000313" key="7">
    <source>
        <dbReference type="EMBL" id="VVU95507.1"/>
    </source>
</evidence>